<accession>A0A1J5QBG2</accession>
<dbReference type="GO" id="GO:0006313">
    <property type="term" value="P:DNA transposition"/>
    <property type="evidence" value="ECO:0007669"/>
    <property type="project" value="InterPro"/>
</dbReference>
<dbReference type="AlphaFoldDB" id="A0A1J5QBG2"/>
<dbReference type="NCBIfam" id="NF047595">
    <property type="entry name" value="IS66_ISRel24_TnpA"/>
    <property type="match status" value="1"/>
</dbReference>
<dbReference type="InterPro" id="IPR036388">
    <property type="entry name" value="WH-like_DNA-bd_sf"/>
</dbReference>
<dbReference type="SUPFAM" id="SSF48295">
    <property type="entry name" value="TrpR-like"/>
    <property type="match status" value="1"/>
</dbReference>
<evidence type="ECO:0000313" key="1">
    <source>
        <dbReference type="EMBL" id="OIQ81014.1"/>
    </source>
</evidence>
<name>A0A1J5QBG2_9ZZZZ</name>
<dbReference type="Pfam" id="PF01527">
    <property type="entry name" value="HTH_Tnp_1"/>
    <property type="match status" value="1"/>
</dbReference>
<dbReference type="InterPro" id="IPR010921">
    <property type="entry name" value="Trp_repressor/repl_initiator"/>
</dbReference>
<dbReference type="Gene3D" id="1.10.10.10">
    <property type="entry name" value="Winged helix-like DNA-binding domain superfamily/Winged helix DNA-binding domain"/>
    <property type="match status" value="1"/>
</dbReference>
<dbReference type="GO" id="GO:0043565">
    <property type="term" value="F:sequence-specific DNA binding"/>
    <property type="evidence" value="ECO:0007669"/>
    <property type="project" value="InterPro"/>
</dbReference>
<organism evidence="1">
    <name type="scientific">mine drainage metagenome</name>
    <dbReference type="NCBI Taxonomy" id="410659"/>
    <lineage>
        <taxon>unclassified sequences</taxon>
        <taxon>metagenomes</taxon>
        <taxon>ecological metagenomes</taxon>
    </lineage>
</organism>
<protein>
    <submittedName>
        <fullName evidence="1">IS2 repressor TnpA</fullName>
    </submittedName>
</protein>
<dbReference type="GO" id="GO:0004803">
    <property type="term" value="F:transposase activity"/>
    <property type="evidence" value="ECO:0007669"/>
    <property type="project" value="InterPro"/>
</dbReference>
<proteinExistence type="predicted"/>
<dbReference type="InterPro" id="IPR002514">
    <property type="entry name" value="Transposase_8"/>
</dbReference>
<dbReference type="PANTHER" id="PTHR37936">
    <property type="entry name" value="TRANSPOSASE INSC FOR INSERTION ELEMENT IS2A-RELATED"/>
    <property type="match status" value="1"/>
</dbReference>
<comment type="caution">
    <text evidence="1">The sequence shown here is derived from an EMBL/GenBank/DDBJ whole genome shotgun (WGS) entry which is preliminary data.</text>
</comment>
<reference evidence="1" key="1">
    <citation type="submission" date="2016-10" db="EMBL/GenBank/DDBJ databases">
        <title>Sequence of Gallionella enrichment culture.</title>
        <authorList>
            <person name="Poehlein A."/>
            <person name="Muehling M."/>
            <person name="Daniel R."/>
        </authorList>
    </citation>
    <scope>NUCLEOTIDE SEQUENCE</scope>
</reference>
<gene>
    <name evidence="1" type="ORF">GALL_372230</name>
</gene>
<dbReference type="EMBL" id="MLJW01000981">
    <property type="protein sequence ID" value="OIQ81014.1"/>
    <property type="molecule type" value="Genomic_DNA"/>
</dbReference>
<dbReference type="PANTHER" id="PTHR37936:SF3">
    <property type="entry name" value="TRANSPOSASE INSC FOR INSERTION ELEMENT IS2A-RELATED"/>
    <property type="match status" value="1"/>
</dbReference>
<sequence>MSCAKVISQFEVFPAGELGRRRTWSTAEKLRIVEESYSGHRQGSVVARRHGISRALLTQWRKAYHLGVLDGGKGGGFSPVEIRPDGPPLPRPSVPAVGPGERIEIMLPNGRRLIVDVSVDMAMLTRLIQVVERA</sequence>